<accession>A0A101K685</accession>
<organism evidence="1 2">
    <name type="scientific">Fusobacterium nucleatum subsp. nucleatum</name>
    <dbReference type="NCBI Taxonomy" id="76856"/>
    <lineage>
        <taxon>Bacteria</taxon>
        <taxon>Fusobacteriati</taxon>
        <taxon>Fusobacteriota</taxon>
        <taxon>Fusobacteriia</taxon>
        <taxon>Fusobacteriales</taxon>
        <taxon>Fusobacteriaceae</taxon>
        <taxon>Fusobacterium</taxon>
    </lineage>
</organism>
<dbReference type="RefSeq" id="WP_059222375.1">
    <property type="nucleotide sequence ID" value="NZ_LMVH01000001.1"/>
</dbReference>
<proteinExistence type="predicted"/>
<dbReference type="Proteomes" id="UP000054800">
    <property type="component" value="Unassembled WGS sequence"/>
</dbReference>
<sequence>MPKKKDKIPENFRTIYIITNADKTILSAFSSEEEAKKEIDFKYSILPEKFNIQPCCLNIDKSFAEEIKKRF</sequence>
<dbReference type="EMBL" id="LMVH01000001">
    <property type="protein sequence ID" value="KUL98081.1"/>
    <property type="molecule type" value="Genomic_DNA"/>
</dbReference>
<dbReference type="OrthoDB" id="9886964at2"/>
<evidence type="ECO:0000313" key="1">
    <source>
        <dbReference type="EMBL" id="KUL98081.1"/>
    </source>
</evidence>
<comment type="caution">
    <text evidence="1">The sequence shown here is derived from an EMBL/GenBank/DDBJ whole genome shotgun (WGS) entry which is preliminary data.</text>
</comment>
<evidence type="ECO:0000313" key="2">
    <source>
        <dbReference type="Proteomes" id="UP000054800"/>
    </source>
</evidence>
<dbReference type="AlphaFoldDB" id="A0A101K685"/>
<reference evidence="1 2" key="1">
    <citation type="submission" date="2015-10" db="EMBL/GenBank/DDBJ databases">
        <authorList>
            <person name="Gilbert D.G."/>
        </authorList>
    </citation>
    <scope>NUCLEOTIDE SEQUENCE [LARGE SCALE GENOMIC DNA]</scope>
    <source>
        <strain evidence="1 2">ChDC F311</strain>
    </source>
</reference>
<name>A0A101K685_FUSNC</name>
<gene>
    <name evidence="1" type="ORF">RO03_00635</name>
</gene>
<protein>
    <submittedName>
        <fullName evidence="1">Uncharacterized protein</fullName>
    </submittedName>
</protein>